<feature type="region of interest" description="Disordered" evidence="2">
    <location>
        <begin position="57"/>
        <end position="85"/>
    </location>
</feature>
<comment type="caution">
    <text evidence="5">The sequence shown here is derived from an EMBL/GenBank/DDBJ whole genome shotgun (WGS) entry which is preliminary data.</text>
</comment>
<keyword evidence="1" id="KW-0238">DNA-binding</keyword>
<dbReference type="EMBL" id="QRCM01000001">
    <property type="protein sequence ID" value="TXG89265.1"/>
    <property type="molecule type" value="Genomic_DNA"/>
</dbReference>
<dbReference type="GO" id="GO:0003677">
    <property type="term" value="F:DNA binding"/>
    <property type="evidence" value="ECO:0007669"/>
    <property type="project" value="UniProtKB-KW"/>
</dbReference>
<dbReference type="Pfam" id="PF23359">
    <property type="entry name" value="Lsr2_DNA-bd"/>
    <property type="match status" value="1"/>
</dbReference>
<dbReference type="InterPro" id="IPR042261">
    <property type="entry name" value="Lsr2-like_dimerization"/>
</dbReference>
<sequence>MAKKVTVTLIDDLDQEATADETVEFGLDGVQYEIDLSSDNAAKLRDELAEWVSHARRVTGRKRTRAAGAPSASRGKATSAADRETTAAIREWARENNLAVSARGRISAEVIEAYNAAH</sequence>
<dbReference type="Gene3D" id="4.10.320.10">
    <property type="entry name" value="E3-binding domain"/>
    <property type="match status" value="1"/>
</dbReference>
<evidence type="ECO:0000313" key="5">
    <source>
        <dbReference type="EMBL" id="TXG89265.1"/>
    </source>
</evidence>
<proteinExistence type="predicted"/>
<name>A0A6P2C9P4_9NOCA</name>
<evidence type="ECO:0000256" key="1">
    <source>
        <dbReference type="ARBA" id="ARBA00023125"/>
    </source>
</evidence>
<evidence type="ECO:0000256" key="2">
    <source>
        <dbReference type="SAM" id="MobiDB-lite"/>
    </source>
</evidence>
<dbReference type="AlphaFoldDB" id="A0A6P2C9P4"/>
<dbReference type="Pfam" id="PF11774">
    <property type="entry name" value="Lsr2"/>
    <property type="match status" value="1"/>
</dbReference>
<evidence type="ECO:0000259" key="4">
    <source>
        <dbReference type="Pfam" id="PF23359"/>
    </source>
</evidence>
<dbReference type="InterPro" id="IPR024412">
    <property type="entry name" value="Lsr2_dim_dom"/>
</dbReference>
<dbReference type="Proteomes" id="UP000471120">
    <property type="component" value="Unassembled WGS sequence"/>
</dbReference>
<reference evidence="5 6" key="1">
    <citation type="submission" date="2018-07" db="EMBL/GenBank/DDBJ databases">
        <title>Genome sequence of Rhodococcus rhodnii ATCC 35071 from Rhodnius prolixus.</title>
        <authorList>
            <person name="Patel V."/>
            <person name="Vogel K.J."/>
        </authorList>
    </citation>
    <scope>NUCLEOTIDE SEQUENCE [LARGE SCALE GENOMIC DNA]</scope>
    <source>
        <strain evidence="5 6">ATCC 35071</strain>
    </source>
</reference>
<dbReference type="GO" id="GO:0016746">
    <property type="term" value="F:acyltransferase activity"/>
    <property type="evidence" value="ECO:0007669"/>
    <property type="project" value="InterPro"/>
</dbReference>
<accession>A0A6P2C9P4</accession>
<organism evidence="5 6">
    <name type="scientific">Rhodococcus rhodnii</name>
    <dbReference type="NCBI Taxonomy" id="38312"/>
    <lineage>
        <taxon>Bacteria</taxon>
        <taxon>Bacillati</taxon>
        <taxon>Actinomycetota</taxon>
        <taxon>Actinomycetes</taxon>
        <taxon>Mycobacteriales</taxon>
        <taxon>Nocardiaceae</taxon>
        <taxon>Rhodococcus</taxon>
    </lineage>
</organism>
<dbReference type="InterPro" id="IPR055370">
    <property type="entry name" value="Lsr2_DNA-bd"/>
</dbReference>
<dbReference type="RefSeq" id="WP_010839501.1">
    <property type="nucleotide sequence ID" value="NZ_QRCM01000001.1"/>
</dbReference>
<evidence type="ECO:0000313" key="6">
    <source>
        <dbReference type="Proteomes" id="UP000471120"/>
    </source>
</evidence>
<protein>
    <submittedName>
        <fullName evidence="5">Lsr2 family protein</fullName>
    </submittedName>
</protein>
<feature type="domain" description="Lsr2 dimerization" evidence="3">
    <location>
        <begin position="1"/>
        <end position="58"/>
    </location>
</feature>
<evidence type="ECO:0000259" key="3">
    <source>
        <dbReference type="Pfam" id="PF11774"/>
    </source>
</evidence>
<dbReference type="InterPro" id="IPR036625">
    <property type="entry name" value="E3-bd_dom_sf"/>
</dbReference>
<feature type="domain" description="Lsr2 DNA-binding" evidence="4">
    <location>
        <begin position="81"/>
        <end position="117"/>
    </location>
</feature>
<dbReference type="Gene3D" id="3.30.60.230">
    <property type="entry name" value="Lsr2, dimerization domain"/>
    <property type="match status" value="1"/>
</dbReference>
<gene>
    <name evidence="5" type="ORF">DW322_02155</name>
</gene>